<protein>
    <submittedName>
        <fullName evidence="1">Uncharacterized protein</fullName>
    </submittedName>
</protein>
<dbReference type="Proteomes" id="UP001178354">
    <property type="component" value="Unassembled WGS sequence"/>
</dbReference>
<accession>A0AAW8B418</accession>
<gene>
    <name evidence="1" type="ORF">Q8A57_09300</name>
</gene>
<sequence>MKLIKLFGISVIAIGLTACGGADNGAKEEKAAEAASAVEAPAAEKVMEEATTAAEEVKEAVVEAVEEVKEAAPKPEPKKLEIPEGMVEGSVEHSIWLNNQGL</sequence>
<organism evidence="1 2">
    <name type="scientific">Porticoccus litoralis</name>
    <dbReference type="NCBI Taxonomy" id="434086"/>
    <lineage>
        <taxon>Bacteria</taxon>
        <taxon>Pseudomonadati</taxon>
        <taxon>Pseudomonadota</taxon>
        <taxon>Gammaproteobacteria</taxon>
        <taxon>Cellvibrionales</taxon>
        <taxon>Porticoccaceae</taxon>
        <taxon>Porticoccus</taxon>
    </lineage>
</organism>
<reference evidence="1" key="2">
    <citation type="submission" date="2023-08" db="EMBL/GenBank/DDBJ databases">
        <authorList>
            <person name="Luo J."/>
        </authorList>
    </citation>
    <scope>NUCLEOTIDE SEQUENCE</scope>
    <source>
        <strain evidence="1">DSM 25064</strain>
    </source>
</reference>
<dbReference type="EMBL" id="JAUUUU010000005">
    <property type="protein sequence ID" value="MDP1521162.1"/>
    <property type="molecule type" value="Genomic_DNA"/>
</dbReference>
<reference evidence="1" key="1">
    <citation type="journal article" date="2010" name="Int. J. Syst. Evol. Microbiol.">
        <title>Porticoccus litoralis gen. nov., sp. nov., a gammaproteobacterium isolated from the Yellow Sea.</title>
        <authorList>
            <person name="Oh H.M."/>
            <person name="Kim H."/>
            <person name="Kim K.M."/>
            <person name="Min G.S."/>
            <person name="Cho J.C."/>
        </authorList>
    </citation>
    <scope>NUCLEOTIDE SEQUENCE</scope>
    <source>
        <strain evidence="1">DSM 25064</strain>
    </source>
</reference>
<name>A0AAW8B418_9GAMM</name>
<comment type="caution">
    <text evidence="1">The sequence shown here is derived from an EMBL/GenBank/DDBJ whole genome shotgun (WGS) entry which is preliminary data.</text>
</comment>
<keyword evidence="2" id="KW-1185">Reference proteome</keyword>
<dbReference type="PROSITE" id="PS51257">
    <property type="entry name" value="PROKAR_LIPOPROTEIN"/>
    <property type="match status" value="1"/>
</dbReference>
<evidence type="ECO:0000313" key="2">
    <source>
        <dbReference type="Proteomes" id="UP001178354"/>
    </source>
</evidence>
<dbReference type="AlphaFoldDB" id="A0AAW8B418"/>
<dbReference type="RefSeq" id="WP_305170826.1">
    <property type="nucleotide sequence ID" value="NZ_JAUUUU010000005.1"/>
</dbReference>
<evidence type="ECO:0000313" key="1">
    <source>
        <dbReference type="EMBL" id="MDP1521162.1"/>
    </source>
</evidence>
<proteinExistence type="predicted"/>